<dbReference type="EMBL" id="OOIL02001788">
    <property type="protein sequence ID" value="VFQ78427.1"/>
    <property type="molecule type" value="Genomic_DNA"/>
</dbReference>
<accession>A0A484LQD2</accession>
<gene>
    <name evidence="2" type="ORF">CCAM_LOCUS20203</name>
</gene>
<protein>
    <recommendedName>
        <fullName evidence="4">Secreted protein</fullName>
    </recommendedName>
</protein>
<evidence type="ECO:0000256" key="1">
    <source>
        <dbReference type="SAM" id="SignalP"/>
    </source>
</evidence>
<evidence type="ECO:0008006" key="4">
    <source>
        <dbReference type="Google" id="ProtNLM"/>
    </source>
</evidence>
<reference evidence="2 3" key="1">
    <citation type="submission" date="2018-04" db="EMBL/GenBank/DDBJ databases">
        <authorList>
            <person name="Vogel A."/>
        </authorList>
    </citation>
    <scope>NUCLEOTIDE SEQUENCE [LARGE SCALE GENOMIC DNA]</scope>
</reference>
<evidence type="ECO:0000313" key="3">
    <source>
        <dbReference type="Proteomes" id="UP000595140"/>
    </source>
</evidence>
<dbReference type="AlphaFoldDB" id="A0A484LQD2"/>
<keyword evidence="3" id="KW-1185">Reference proteome</keyword>
<dbReference type="Proteomes" id="UP000595140">
    <property type="component" value="Unassembled WGS sequence"/>
</dbReference>
<feature type="chain" id="PRO_5019843794" description="Secreted protein" evidence="1">
    <location>
        <begin position="19"/>
        <end position="156"/>
    </location>
</feature>
<keyword evidence="1" id="KW-0732">Signal</keyword>
<feature type="signal peptide" evidence="1">
    <location>
        <begin position="1"/>
        <end position="18"/>
    </location>
</feature>
<organism evidence="2 3">
    <name type="scientific">Cuscuta campestris</name>
    <dbReference type="NCBI Taxonomy" id="132261"/>
    <lineage>
        <taxon>Eukaryota</taxon>
        <taxon>Viridiplantae</taxon>
        <taxon>Streptophyta</taxon>
        <taxon>Embryophyta</taxon>
        <taxon>Tracheophyta</taxon>
        <taxon>Spermatophyta</taxon>
        <taxon>Magnoliopsida</taxon>
        <taxon>eudicotyledons</taxon>
        <taxon>Gunneridae</taxon>
        <taxon>Pentapetalae</taxon>
        <taxon>asterids</taxon>
        <taxon>lamiids</taxon>
        <taxon>Solanales</taxon>
        <taxon>Convolvulaceae</taxon>
        <taxon>Cuscuteae</taxon>
        <taxon>Cuscuta</taxon>
        <taxon>Cuscuta subgen. Grammica</taxon>
        <taxon>Cuscuta sect. Cleistogrammica</taxon>
    </lineage>
</organism>
<sequence>MVMMFLFWPWCGCRKVQIQVASGDFIGMRRKLIEPPVAPLVSTKSLAAREDLQTDGARVHLFLILPWQLLLDGTRILVALVTVRQQQQARCNLIVIAISSAATETASAAALRRHGGGGVWWRRRVDAAPMPFRMAAHVPIKSLPRPEPLAALRALL</sequence>
<name>A0A484LQD2_9ASTE</name>
<proteinExistence type="predicted"/>
<evidence type="ECO:0000313" key="2">
    <source>
        <dbReference type="EMBL" id="VFQ78427.1"/>
    </source>
</evidence>